<accession>A0ABV8LL59</accession>
<proteinExistence type="predicted"/>
<dbReference type="InterPro" id="IPR014710">
    <property type="entry name" value="RmlC-like_jellyroll"/>
</dbReference>
<dbReference type="NCBIfam" id="NF041163">
    <property type="entry name" value="encap_f2b"/>
    <property type="match status" value="1"/>
</dbReference>
<dbReference type="SMART" id="SM00100">
    <property type="entry name" value="cNMP"/>
    <property type="match status" value="1"/>
</dbReference>
<dbReference type="Pfam" id="PF19307">
    <property type="entry name" value="SrpI-like"/>
    <property type="match status" value="1"/>
</dbReference>
<evidence type="ECO:0000313" key="3">
    <source>
        <dbReference type="Proteomes" id="UP001595816"/>
    </source>
</evidence>
<dbReference type="InterPro" id="IPR050397">
    <property type="entry name" value="Env_Response_Regulators"/>
</dbReference>
<dbReference type="CDD" id="cd00038">
    <property type="entry name" value="CAP_ED"/>
    <property type="match status" value="1"/>
</dbReference>
<dbReference type="Gene3D" id="2.60.120.10">
    <property type="entry name" value="Jelly Rolls"/>
    <property type="match status" value="1"/>
</dbReference>
<dbReference type="SUPFAM" id="SSF51206">
    <property type="entry name" value="cAMP-binding domain-like"/>
    <property type="match status" value="1"/>
</dbReference>
<dbReference type="Proteomes" id="UP001595816">
    <property type="component" value="Unassembled WGS sequence"/>
</dbReference>
<dbReference type="PANTHER" id="PTHR24567">
    <property type="entry name" value="CRP FAMILY TRANSCRIPTIONAL REGULATORY PROTEIN"/>
    <property type="match status" value="1"/>
</dbReference>
<dbReference type="InterPro" id="IPR018490">
    <property type="entry name" value="cNMP-bd_dom_sf"/>
</dbReference>
<reference evidence="3" key="1">
    <citation type="journal article" date="2019" name="Int. J. Syst. Evol. Microbiol.">
        <title>The Global Catalogue of Microorganisms (GCM) 10K type strain sequencing project: providing services to taxonomists for standard genome sequencing and annotation.</title>
        <authorList>
            <consortium name="The Broad Institute Genomics Platform"/>
            <consortium name="The Broad Institute Genome Sequencing Center for Infectious Disease"/>
            <person name="Wu L."/>
            <person name="Ma J."/>
        </authorList>
    </citation>
    <scope>NUCLEOTIDE SEQUENCE [LARGE SCALE GENOMIC DNA]</scope>
    <source>
        <strain evidence="3">CGMCC 4.7289</strain>
    </source>
</reference>
<dbReference type="EMBL" id="JBHSAY010000006">
    <property type="protein sequence ID" value="MFC4131228.1"/>
    <property type="molecule type" value="Genomic_DNA"/>
</dbReference>
<gene>
    <name evidence="2" type="ORF">ACFOZ4_11500</name>
</gene>
<dbReference type="InterPro" id="IPR045641">
    <property type="entry name" value="SrpI-like"/>
</dbReference>
<comment type="caution">
    <text evidence="2">The sequence shown here is derived from an EMBL/GenBank/DDBJ whole genome shotgun (WGS) entry which is preliminary data.</text>
</comment>
<sequence length="470" mass="51736">MTSTVEPQTDDSPPAQLSLSTAAARNLATTTKSVPQMQEISSRWLLRRLPWVSIDGGTYRVNRRLSYTLGDGLLTFTNVGAAMRVVPAELTELPVLRGFGDEEVLTALADRFVQREYRAGEVIAEFGSVVDEVLLVAHGKIDKVGVGAYDAAVRLGVLADGQFLGEQALAGPDGIWDHTARAITPVTVLALSAAEFGRFLDLAEPLRAHLEQARTAGRRPQNKYGEAEIALAAGHIGEQTLPGTYVDYELSPREYQLSVAQTVLRVHTRVADLYNEPMNQTEQQLRLTVEALRERQEFELVNNRDFGLLHNADLKQRIHTRTGPPTPDDLDELLSMRRGTNLIFAHPKAISAFFRECTHRGIYPDTPIVDGHKVLAWRGVPIYACGKIPVSDSHTTAIIAMRTGEEEQGVIGLRPTALPDQYADGLNVRFMGINEQAVMSYLVSAYYSAAILTPDALGVLEHVQVAHYYD</sequence>
<organism evidence="2 3">
    <name type="scientific">Hamadaea flava</name>
    <dbReference type="NCBI Taxonomy" id="1742688"/>
    <lineage>
        <taxon>Bacteria</taxon>
        <taxon>Bacillati</taxon>
        <taxon>Actinomycetota</taxon>
        <taxon>Actinomycetes</taxon>
        <taxon>Micromonosporales</taxon>
        <taxon>Micromonosporaceae</taxon>
        <taxon>Hamadaea</taxon>
    </lineage>
</organism>
<dbReference type="PANTHER" id="PTHR24567:SF74">
    <property type="entry name" value="HTH-TYPE TRANSCRIPTIONAL REGULATOR ARCR"/>
    <property type="match status" value="1"/>
</dbReference>
<evidence type="ECO:0000313" key="2">
    <source>
        <dbReference type="EMBL" id="MFC4131228.1"/>
    </source>
</evidence>
<name>A0ABV8LL59_9ACTN</name>
<dbReference type="InterPro" id="IPR000595">
    <property type="entry name" value="cNMP-bd_dom"/>
</dbReference>
<dbReference type="InterPro" id="IPR049817">
    <property type="entry name" value="Encap_f2b"/>
</dbReference>
<feature type="domain" description="Cyclic nucleotide-binding" evidence="1">
    <location>
        <begin position="101"/>
        <end position="200"/>
    </location>
</feature>
<protein>
    <submittedName>
        <fullName evidence="2">Family 2B encapsulin nanocompartment shell protein</fullName>
    </submittedName>
</protein>
<dbReference type="PROSITE" id="PS50042">
    <property type="entry name" value="CNMP_BINDING_3"/>
    <property type="match status" value="1"/>
</dbReference>
<dbReference type="Pfam" id="PF00027">
    <property type="entry name" value="cNMP_binding"/>
    <property type="match status" value="1"/>
</dbReference>
<evidence type="ECO:0000259" key="1">
    <source>
        <dbReference type="PROSITE" id="PS50042"/>
    </source>
</evidence>
<dbReference type="RefSeq" id="WP_253754560.1">
    <property type="nucleotide sequence ID" value="NZ_JAMZDZ010000001.1"/>
</dbReference>
<keyword evidence="3" id="KW-1185">Reference proteome</keyword>